<evidence type="ECO:0000259" key="11">
    <source>
        <dbReference type="PROSITE" id="PS51218"/>
    </source>
</evidence>
<proteinExistence type="predicted"/>
<feature type="domain" description="RdRp catalytic" evidence="10">
    <location>
        <begin position="1472"/>
        <end position="1605"/>
    </location>
</feature>
<keyword evidence="9" id="KW-0693">Viral RNA replication</keyword>
<sequence>MRFFRSNKVFAATAANVLDQTPVYSDKPKRVFVKIGSVSRVFTVSDDEPISFLQRAVDRLTGSYCTITYQGKPLRDRTYIGDYNIHEFGTLYATPGLLGGMSGKPTQITFDDLDVTAPQFEGINLHTGEWISFISKQALKCDLWKASQRLQKQSRKRNNTWEIQAAETAKKPNIREFLDRHVDTDILSLVEDLGLLIIQLVRSRTLLDSSLAIVTFLKLRSTGSLLCNFADVLDLVIQDVAGQEVQADEDFSDEILAKVTDFRAFIGNWESVKESTIVKRATKLFRYAAAVGVCAHVGIKLDEHTLRSCKAEAGGIFSGPNFLCALLDTIALFMQRALMFVKTGRWETFFHGPTSYAQWFDGCQILKRHHQFIGNLEAHGTSYHEFVKNLAASIEVGRAILKFGESTSGYELTSIKRLLNEMLLIQASVMTYSAAQESRRPPFSLLVHGGSSVCKSTFVDMLFHYAGQKMRLPTTSDFKYTRNPSEPFWSGWNSSKWFIALDDVAYVNPDSSIQDLSLMEIIQLINDVPMVPNQAALEDKGKNPVRARMVVGTTNTKHLNAHAHFACPLAVQRRMPFVVTVQPKPEFARDDAPTMLDPLKLPPIVDDWPDFWIISVDKVVPVGDEGRAAFESIHVFSDVHRFLDWLGETMDLFHLVQAKARVGCAAMQGFRLCHTCNRVQCTCRTVQALERSAARYTMPTGFSVGESFKLIEREGDEQWVYTYEFLENREFNYAIKTQIFTKGKLLREWVSNVTLRGQTDETAGETPQLHTDEVAMAEVLSQVISQHSMRAGDKVTDLVTRGALKYIDWYMKSSTVRYITHTAMGWKVCRKIAVKTLSFIQTDKTSYYQYYGAVVRDAYISPKWRRVLKGIAVASALAATVLTVVSIGRAITKKPEAMCTKCYIPCCKAAEKHKNWCKSCVSGTSQPSSTLEMCDECNDSLSDYEEQGLRLSVEDSAFKTSEKENVWKRDDYQTSAFDTTDVNVSYAALPYDQLMALVQRNVARIRVSNGEKVREGNAFCVGGHLWVTNNHTFYEETELTVTLAVEGTAHGASPNVSFKIRQHEIYRDEAADQAWFMVMCWSPKRDLRQLVRKPTLAGMYRAAYTGYAKNMAPQRLVVAATQLGEISHERLASNMSAWNGMAHFPTVVGDCGMPLVVHKPQAAILGLHMLGNAAGAVWATALDTEKVARAVAHFDRPIIQSGAPILSAPSQVKILGPLRQWSPLRWVEDGSVSVYGSFEGFRTTPRSKVRATLLGERILQERKWDVDAVRPELRDWRPWRLALLDVVQQQHGAVDSVKLRACASAYVQDVLTLLPEGALDELHVLSNEAVVNGIAGVKFIDKMNFKSSMGEPYCKTKKFFLEGEIGEKQFNAEVKDRIAHIEACYERGQRAYPVFSGQLKDEPRSRAKVAAGKIRVFTGAPADWSFVVRKYLLTSVKLIQEHPFIFEASPGCTTQSLEWEQYFDFLTHHGVDRLIAGDYGKFDKKMGAQLILEAFWILSEILKAAGWTSEELIVIHCIAEDTAYSVVNFGGDLVEFFGSNPSGHPLTVIINCLVNALYMRYCYLELSPVKTEDHSQVKSFKKHVNLLTYGDDNAMGVSKAADWFNHTAIQSTLSTIGVEYTMADKESESRPFIHIREVSYLKRSWRWDEDIGAVVCPLEIASIHKMLTICTPSETESPEVHMASVICSAANEWFWYGKEVFERERAWLWNLAVEAGIHHEVKAKSFPTWTDLCQRHERASVGIVTRRTLGCVGEHPRTIVPK</sequence>
<evidence type="ECO:0000256" key="4">
    <source>
        <dbReference type="ARBA" id="ARBA00022695"/>
    </source>
</evidence>
<feature type="domain" description="SF3 helicase" evidence="11">
    <location>
        <begin position="415"/>
        <end position="594"/>
    </location>
</feature>
<dbReference type="GO" id="GO:0003723">
    <property type="term" value="F:RNA binding"/>
    <property type="evidence" value="ECO:0007669"/>
    <property type="project" value="InterPro"/>
</dbReference>
<dbReference type="GO" id="GO:0006351">
    <property type="term" value="P:DNA-templated transcription"/>
    <property type="evidence" value="ECO:0007669"/>
    <property type="project" value="InterPro"/>
</dbReference>
<dbReference type="InterPro" id="IPR001205">
    <property type="entry name" value="RNA-dir_pol_C"/>
</dbReference>
<dbReference type="GO" id="GO:0039694">
    <property type="term" value="P:viral RNA genome replication"/>
    <property type="evidence" value="ECO:0007669"/>
    <property type="project" value="InterPro"/>
</dbReference>
<dbReference type="EMBL" id="MW348222">
    <property type="protein sequence ID" value="QRI44219.1"/>
    <property type="molecule type" value="Genomic_RNA"/>
</dbReference>
<dbReference type="GO" id="GO:0003968">
    <property type="term" value="F:RNA-directed RNA polymerase activity"/>
    <property type="evidence" value="ECO:0007669"/>
    <property type="project" value="UniProtKB-KW"/>
</dbReference>
<dbReference type="GO" id="GO:0005524">
    <property type="term" value="F:ATP binding"/>
    <property type="evidence" value="ECO:0007669"/>
    <property type="project" value="UniProtKB-KW"/>
</dbReference>
<dbReference type="InterPro" id="IPR029071">
    <property type="entry name" value="Ubiquitin-like_domsf"/>
</dbReference>
<dbReference type="Pfam" id="PF00680">
    <property type="entry name" value="RdRP_1"/>
    <property type="match status" value="1"/>
</dbReference>
<evidence type="ECO:0000256" key="8">
    <source>
        <dbReference type="ARBA" id="ARBA00022840"/>
    </source>
</evidence>
<keyword evidence="7" id="KW-0788">Thiol protease</keyword>
<dbReference type="InterPro" id="IPR000605">
    <property type="entry name" value="Helicase_SF3_ssDNA/RNA_vir"/>
</dbReference>
<name>A0A890V071_9VIRU</name>
<evidence type="ECO:0000256" key="5">
    <source>
        <dbReference type="ARBA" id="ARBA00022741"/>
    </source>
</evidence>
<dbReference type="InterPro" id="IPR043128">
    <property type="entry name" value="Rev_trsase/Diguanyl_cyclase"/>
</dbReference>
<reference evidence="12" key="1">
    <citation type="submission" date="2020-11" db="EMBL/GenBank/DDBJ databases">
        <title>Viral genomes from river ports along the Yangtze River in China.</title>
        <authorList>
            <person name="Lu J."/>
            <person name="Shen Q."/>
            <person name="Yang S."/>
            <person name="Zhang W."/>
        </authorList>
    </citation>
    <scope>NUCLEOTIDE SEQUENCE</scope>
    <source>
        <strain evidence="12">6nt-RDRP-8</strain>
    </source>
</reference>
<dbReference type="GO" id="GO:0006508">
    <property type="term" value="P:proteolysis"/>
    <property type="evidence" value="ECO:0007669"/>
    <property type="project" value="UniProtKB-KW"/>
</dbReference>
<accession>A0A890V071</accession>
<keyword evidence="1" id="KW-0696">RNA-directed RNA polymerase</keyword>
<evidence type="ECO:0000256" key="6">
    <source>
        <dbReference type="ARBA" id="ARBA00022801"/>
    </source>
</evidence>
<dbReference type="InterPro" id="IPR007094">
    <property type="entry name" value="RNA-dir_pol_PSvirus"/>
</dbReference>
<evidence type="ECO:0000256" key="2">
    <source>
        <dbReference type="ARBA" id="ARBA00022670"/>
    </source>
</evidence>
<dbReference type="InterPro" id="IPR043502">
    <property type="entry name" value="DNA/RNA_pol_sf"/>
</dbReference>
<evidence type="ECO:0000256" key="9">
    <source>
        <dbReference type="ARBA" id="ARBA00022953"/>
    </source>
</evidence>
<keyword evidence="5" id="KW-0547">Nucleotide-binding</keyword>
<keyword evidence="2" id="KW-0645">Protease</keyword>
<evidence type="ECO:0000256" key="7">
    <source>
        <dbReference type="ARBA" id="ARBA00022807"/>
    </source>
</evidence>
<dbReference type="InterPro" id="IPR009003">
    <property type="entry name" value="Peptidase_S1_PA"/>
</dbReference>
<keyword evidence="4" id="KW-0548">Nucleotidyltransferase</keyword>
<evidence type="ECO:0000259" key="10">
    <source>
        <dbReference type="PROSITE" id="PS50507"/>
    </source>
</evidence>
<evidence type="ECO:0000256" key="3">
    <source>
        <dbReference type="ARBA" id="ARBA00022679"/>
    </source>
</evidence>
<dbReference type="PROSITE" id="PS50507">
    <property type="entry name" value="RDRP_SSRNA_POS"/>
    <property type="match status" value="1"/>
</dbReference>
<keyword evidence="3" id="KW-0808">Transferase</keyword>
<evidence type="ECO:0000313" key="12">
    <source>
        <dbReference type="EMBL" id="QRI44219.1"/>
    </source>
</evidence>
<protein>
    <submittedName>
        <fullName evidence="12">Nonstructural polyprotein</fullName>
    </submittedName>
</protein>
<keyword evidence="8" id="KW-0067">ATP-binding</keyword>
<dbReference type="CDD" id="cd23195">
    <property type="entry name" value="Marnaviridae_RdRp"/>
    <property type="match status" value="1"/>
</dbReference>
<dbReference type="GO" id="GO:0008234">
    <property type="term" value="F:cysteine-type peptidase activity"/>
    <property type="evidence" value="ECO:0007669"/>
    <property type="project" value="UniProtKB-KW"/>
</dbReference>
<dbReference type="SUPFAM" id="SSF54236">
    <property type="entry name" value="Ubiquitin-like"/>
    <property type="match status" value="1"/>
</dbReference>
<dbReference type="Pfam" id="PF00910">
    <property type="entry name" value="RNA_helicase"/>
    <property type="match status" value="1"/>
</dbReference>
<evidence type="ECO:0000256" key="1">
    <source>
        <dbReference type="ARBA" id="ARBA00022484"/>
    </source>
</evidence>
<organism evidence="12">
    <name type="scientific">Picornavirales sp</name>
    <dbReference type="NCBI Taxonomy" id="1955153"/>
    <lineage>
        <taxon>Viruses</taxon>
        <taxon>Riboviria</taxon>
        <taxon>Orthornavirae</taxon>
        <taxon>Pisuviricota</taxon>
        <taxon>Pisoniviricetes</taxon>
        <taxon>Picornavirales</taxon>
    </lineage>
</organism>
<dbReference type="SUPFAM" id="SSF50494">
    <property type="entry name" value="Trypsin-like serine proteases"/>
    <property type="match status" value="1"/>
</dbReference>
<keyword evidence="6" id="KW-0378">Hydrolase</keyword>
<dbReference type="InterPro" id="IPR014759">
    <property type="entry name" value="Helicase_SF3_ssRNA_vir"/>
</dbReference>
<dbReference type="Gene3D" id="3.30.70.270">
    <property type="match status" value="1"/>
</dbReference>
<dbReference type="PROSITE" id="PS51218">
    <property type="entry name" value="SF3_HELICASE_2"/>
    <property type="match status" value="1"/>
</dbReference>
<dbReference type="SUPFAM" id="SSF56672">
    <property type="entry name" value="DNA/RNA polymerases"/>
    <property type="match status" value="1"/>
</dbReference>
<dbReference type="GO" id="GO:0003724">
    <property type="term" value="F:RNA helicase activity"/>
    <property type="evidence" value="ECO:0007669"/>
    <property type="project" value="InterPro"/>
</dbReference>